<keyword evidence="2 5" id="KW-0889">Transcription antitermination</keyword>
<dbReference type="EMBL" id="CP001928">
    <property type="protein sequence ID" value="ADI37955.1"/>
    <property type="molecule type" value="Genomic_DNA"/>
</dbReference>
<evidence type="ECO:0000256" key="6">
    <source>
        <dbReference type="NCBIfam" id="TIGR00922"/>
    </source>
</evidence>
<accession>D6YUZ4</accession>
<dbReference type="GO" id="GO:0005829">
    <property type="term" value="C:cytosol"/>
    <property type="evidence" value="ECO:0007669"/>
    <property type="project" value="TreeGrafter"/>
</dbReference>
<evidence type="ECO:0000256" key="4">
    <source>
        <dbReference type="ARBA" id="ARBA00023163"/>
    </source>
</evidence>
<proteinExistence type="inferred from homology"/>
<comment type="similarity">
    <text evidence="5 7">Belongs to the NusG family.</text>
</comment>
<organism evidence="10 11">
    <name type="scientific">Waddlia chondrophila (strain ATCC VR-1470 / WSU 86-1044)</name>
    <dbReference type="NCBI Taxonomy" id="716544"/>
    <lineage>
        <taxon>Bacteria</taxon>
        <taxon>Pseudomonadati</taxon>
        <taxon>Chlamydiota</taxon>
        <taxon>Chlamydiia</taxon>
        <taxon>Parachlamydiales</taxon>
        <taxon>Waddliaceae</taxon>
        <taxon>Waddlia</taxon>
    </lineage>
</organism>
<evidence type="ECO:0000313" key="11">
    <source>
        <dbReference type="Proteomes" id="UP000001505"/>
    </source>
</evidence>
<keyword evidence="1 5" id="KW-0806">Transcription termination</keyword>
<gene>
    <name evidence="5 10" type="primary">nusG</name>
    <name evidence="10" type="ordered locus">wcw_0587</name>
</gene>
<dbReference type="eggNOG" id="COG0250">
    <property type="taxonomic scope" value="Bacteria"/>
</dbReference>
<dbReference type="NCBIfam" id="TIGR00922">
    <property type="entry name" value="nusG"/>
    <property type="match status" value="1"/>
</dbReference>
<dbReference type="STRING" id="716544.wcw_0587"/>
<dbReference type="Pfam" id="PF02357">
    <property type="entry name" value="NusG"/>
    <property type="match status" value="1"/>
</dbReference>
<evidence type="ECO:0000256" key="7">
    <source>
        <dbReference type="RuleBase" id="RU000538"/>
    </source>
</evidence>
<dbReference type="PANTHER" id="PTHR30265:SF2">
    <property type="entry name" value="TRANSCRIPTION TERMINATION_ANTITERMINATION PROTEIN NUSG"/>
    <property type="match status" value="1"/>
</dbReference>
<evidence type="ECO:0000259" key="9">
    <source>
        <dbReference type="SMART" id="SM00739"/>
    </source>
</evidence>
<evidence type="ECO:0000256" key="3">
    <source>
        <dbReference type="ARBA" id="ARBA00023015"/>
    </source>
</evidence>
<dbReference type="GO" id="GO:0006354">
    <property type="term" value="P:DNA-templated transcription elongation"/>
    <property type="evidence" value="ECO:0007669"/>
    <property type="project" value="UniProtKB-UniRule"/>
</dbReference>
<dbReference type="GO" id="GO:0031564">
    <property type="term" value="P:transcription antitermination"/>
    <property type="evidence" value="ECO:0007669"/>
    <property type="project" value="UniProtKB-UniRule"/>
</dbReference>
<name>D6YUZ4_WADCW</name>
<dbReference type="RefSeq" id="WP_013181680.1">
    <property type="nucleotide sequence ID" value="NC_014225.1"/>
</dbReference>
<dbReference type="InterPro" id="IPR047050">
    <property type="entry name" value="NGN"/>
</dbReference>
<protein>
    <recommendedName>
        <fullName evidence="5 6">Transcription termination/antitermination protein NusG</fullName>
    </recommendedName>
</protein>
<dbReference type="InterPro" id="IPR001062">
    <property type="entry name" value="Transcrpt_antiterm_NusG"/>
</dbReference>
<evidence type="ECO:0000313" key="10">
    <source>
        <dbReference type="EMBL" id="ADI37955.1"/>
    </source>
</evidence>
<sequence length="180" mass="20451">MHNWFVVHVLSAQEKKVKKAIEEQRDLKGMTDLIDIVLLPVENISEVKKGQQKVVEKRMWPGYLLVKMTLTDESWGYICDVPGVIGFLGGDQPTPLTPQEVDEILQDIEEKKEKVVQKHQFEVGDNVKIIDGVFVNFVGTVTDVQPDKGRLSVQVSIFGRETQVDDLEFVQVEEVTEESE</sequence>
<dbReference type="SUPFAM" id="SSF82679">
    <property type="entry name" value="N-utilization substance G protein NusG, N-terminal domain"/>
    <property type="match status" value="1"/>
</dbReference>
<dbReference type="AlphaFoldDB" id="D6YUZ4"/>
<dbReference type="InterPro" id="IPR036735">
    <property type="entry name" value="NGN_dom_sf"/>
</dbReference>
<dbReference type="Pfam" id="PF00467">
    <property type="entry name" value="KOW"/>
    <property type="match status" value="1"/>
</dbReference>
<evidence type="ECO:0000256" key="5">
    <source>
        <dbReference type="HAMAP-Rule" id="MF_00948"/>
    </source>
</evidence>
<dbReference type="HAMAP" id="MF_00948">
    <property type="entry name" value="NusG"/>
    <property type="match status" value="1"/>
</dbReference>
<dbReference type="PANTHER" id="PTHR30265">
    <property type="entry name" value="RHO-INTERACTING TRANSCRIPTION TERMINATION FACTOR NUSG"/>
    <property type="match status" value="1"/>
</dbReference>
<keyword evidence="3 5" id="KW-0805">Transcription regulation</keyword>
<evidence type="ECO:0000259" key="8">
    <source>
        <dbReference type="SMART" id="SM00738"/>
    </source>
</evidence>
<dbReference type="GO" id="GO:0006353">
    <property type="term" value="P:DNA-templated transcription termination"/>
    <property type="evidence" value="ECO:0007669"/>
    <property type="project" value="UniProtKB-UniRule"/>
</dbReference>
<keyword evidence="4 5" id="KW-0804">Transcription</keyword>
<dbReference type="SUPFAM" id="SSF50104">
    <property type="entry name" value="Translation proteins SH3-like domain"/>
    <property type="match status" value="1"/>
</dbReference>
<dbReference type="InterPro" id="IPR014722">
    <property type="entry name" value="Rib_uL2_dom2"/>
</dbReference>
<reference evidence="10 11" key="1">
    <citation type="journal article" date="2010" name="PLoS ONE">
        <title>The Waddlia genome: a window into chlamydial biology.</title>
        <authorList>
            <person name="Bertelli C."/>
            <person name="Collyn F."/>
            <person name="Croxatto A."/>
            <person name="Ruckert C."/>
            <person name="Polkinghorne A."/>
            <person name="Kebbi-Beghdadi C."/>
            <person name="Goesmann A."/>
            <person name="Vaughan L."/>
            <person name="Greub G."/>
        </authorList>
    </citation>
    <scope>NUCLEOTIDE SEQUENCE [LARGE SCALE GENOMIC DNA]</scope>
    <source>
        <strain evidence="11">ATCC VR-1470 / WSU 86-1044</strain>
    </source>
</reference>
<dbReference type="InterPro" id="IPR008991">
    <property type="entry name" value="Translation_prot_SH3-like_sf"/>
</dbReference>
<dbReference type="HOGENOM" id="CLU_067287_1_0_0"/>
<dbReference type="CDD" id="cd06091">
    <property type="entry name" value="KOW_NusG"/>
    <property type="match status" value="1"/>
</dbReference>
<dbReference type="Gene3D" id="2.30.30.30">
    <property type="match status" value="1"/>
</dbReference>
<dbReference type="Gene3D" id="3.30.70.940">
    <property type="entry name" value="NusG, N-terminal domain"/>
    <property type="match status" value="1"/>
</dbReference>
<dbReference type="Proteomes" id="UP000001505">
    <property type="component" value="Chromosome"/>
</dbReference>
<dbReference type="PRINTS" id="PR00338">
    <property type="entry name" value="NUSGTNSCPFCT"/>
</dbReference>
<comment type="function">
    <text evidence="5 7">Participates in transcription elongation, termination and antitermination.</text>
</comment>
<dbReference type="InterPro" id="IPR005824">
    <property type="entry name" value="KOW"/>
</dbReference>
<feature type="domain" description="NusG-like N-terminal" evidence="8">
    <location>
        <begin position="1"/>
        <end position="108"/>
    </location>
</feature>
<dbReference type="KEGG" id="wch:wcw_0587"/>
<dbReference type="GO" id="GO:0032784">
    <property type="term" value="P:regulation of DNA-templated transcription elongation"/>
    <property type="evidence" value="ECO:0007669"/>
    <property type="project" value="InterPro"/>
</dbReference>
<evidence type="ECO:0000256" key="1">
    <source>
        <dbReference type="ARBA" id="ARBA00022472"/>
    </source>
</evidence>
<dbReference type="SMART" id="SM00738">
    <property type="entry name" value="NGN"/>
    <property type="match status" value="1"/>
</dbReference>
<keyword evidence="11" id="KW-1185">Reference proteome</keyword>
<dbReference type="InterPro" id="IPR006645">
    <property type="entry name" value="NGN-like_dom"/>
</dbReference>
<dbReference type="InterPro" id="IPR043425">
    <property type="entry name" value="NusG-like"/>
</dbReference>
<dbReference type="SMART" id="SM00739">
    <property type="entry name" value="KOW"/>
    <property type="match status" value="1"/>
</dbReference>
<dbReference type="OrthoDB" id="9809075at2"/>
<feature type="domain" description="KOW" evidence="9">
    <location>
        <begin position="120"/>
        <end position="147"/>
    </location>
</feature>
<evidence type="ECO:0000256" key="2">
    <source>
        <dbReference type="ARBA" id="ARBA00022814"/>
    </source>
</evidence>
<dbReference type="CDD" id="cd09891">
    <property type="entry name" value="NGN_Bact_1"/>
    <property type="match status" value="1"/>
</dbReference>